<dbReference type="EMBL" id="CP042374">
    <property type="protein sequence ID" value="QEA33442.1"/>
    <property type="molecule type" value="Genomic_DNA"/>
</dbReference>
<name>A0AAE6IJV7_LEUCA</name>
<dbReference type="InterPro" id="IPR052922">
    <property type="entry name" value="Cytidylate_Kinase-2"/>
</dbReference>
<dbReference type="Gene3D" id="3.40.50.300">
    <property type="entry name" value="P-loop containing nucleotide triphosphate hydrolases"/>
    <property type="match status" value="1"/>
</dbReference>
<dbReference type="AlphaFoldDB" id="A0AAE6IJV7"/>
<reference evidence="1 2" key="1">
    <citation type="submission" date="2019-06" db="EMBL/GenBank/DDBJ databases">
        <title>Genome analyses of bacteria isolated from kimchi.</title>
        <authorList>
            <person name="Lee S."/>
            <person name="Ahn S."/>
            <person name="Roh S."/>
        </authorList>
    </citation>
    <scope>NUCLEOTIDE SEQUENCE [LARGE SCALE GENOMIC DNA]</scope>
    <source>
        <strain evidence="1 2">CBA3620</strain>
    </source>
</reference>
<gene>
    <name evidence="1" type="ORF">FGL89_04480</name>
</gene>
<evidence type="ECO:0000313" key="2">
    <source>
        <dbReference type="Proteomes" id="UP000321332"/>
    </source>
</evidence>
<dbReference type="InterPro" id="IPR027417">
    <property type="entry name" value="P-loop_NTPase"/>
</dbReference>
<accession>A0AAE6IJV7</accession>
<dbReference type="OMA" id="SEWQQID"/>
<sequence length="160" mass="19038">MKIRIIGPVGSGKTTLAHYLGRTMNLPVTSLDDINWERQDSGDRHRTIAERHVLLDRLLQQDDWVVEGVQFRDGQSLFEAADKIYVIDIPYWQNVYYIVKRYIKSLISDGPKQYKQLCIFLEWQKKWRKHDCDEINKLLKFYHTKVTVIKNLRCLTKNKN</sequence>
<protein>
    <submittedName>
        <fullName evidence="1">DNA topology modulation protein FlaR</fullName>
    </submittedName>
</protein>
<organism evidence="1 2">
    <name type="scientific">Leuconostoc carnosum</name>
    <dbReference type="NCBI Taxonomy" id="1252"/>
    <lineage>
        <taxon>Bacteria</taxon>
        <taxon>Bacillati</taxon>
        <taxon>Bacillota</taxon>
        <taxon>Bacilli</taxon>
        <taxon>Lactobacillales</taxon>
        <taxon>Lactobacillaceae</taxon>
        <taxon>Leuconostoc</taxon>
    </lineage>
</organism>
<dbReference type="SUPFAM" id="SSF52540">
    <property type="entry name" value="P-loop containing nucleoside triphosphate hydrolases"/>
    <property type="match status" value="1"/>
</dbReference>
<proteinExistence type="predicted"/>
<dbReference type="GeneID" id="61186992"/>
<dbReference type="PANTHER" id="PTHR37816">
    <property type="entry name" value="YALI0E33011P"/>
    <property type="match status" value="1"/>
</dbReference>
<evidence type="ECO:0000313" key="1">
    <source>
        <dbReference type="EMBL" id="QEA33442.1"/>
    </source>
</evidence>
<dbReference type="Proteomes" id="UP000321332">
    <property type="component" value="Chromosome"/>
</dbReference>
<dbReference type="PANTHER" id="PTHR37816:SF2">
    <property type="entry name" value="DNA TOPOLOGY MODULATION PROTEIN FLAR-RELATED PROTEIN"/>
    <property type="match status" value="1"/>
</dbReference>
<dbReference type="RefSeq" id="WP_014973615.1">
    <property type="nucleotide sequence ID" value="NZ_CP042374.1"/>
</dbReference>